<dbReference type="EMBL" id="UINC01018849">
    <property type="protein sequence ID" value="SVA79469.1"/>
    <property type="molecule type" value="Genomic_DNA"/>
</dbReference>
<feature type="region of interest" description="Disordered" evidence="1">
    <location>
        <begin position="1"/>
        <end position="30"/>
    </location>
</feature>
<evidence type="ECO:0000256" key="1">
    <source>
        <dbReference type="SAM" id="MobiDB-lite"/>
    </source>
</evidence>
<sequence>MDVKGFTSQTNDAVADSGIGNRTITDLKRN</sequence>
<gene>
    <name evidence="2" type="ORF">METZ01_LOCUS132323</name>
</gene>
<evidence type="ECO:0000313" key="2">
    <source>
        <dbReference type="EMBL" id="SVA79469.1"/>
    </source>
</evidence>
<protein>
    <submittedName>
        <fullName evidence="2">Uncharacterized protein</fullName>
    </submittedName>
</protein>
<reference evidence="2" key="1">
    <citation type="submission" date="2018-05" db="EMBL/GenBank/DDBJ databases">
        <authorList>
            <person name="Lanie J.A."/>
            <person name="Ng W.-L."/>
            <person name="Kazmierczak K.M."/>
            <person name="Andrzejewski T.M."/>
            <person name="Davidsen T.M."/>
            <person name="Wayne K.J."/>
            <person name="Tettelin H."/>
            <person name="Glass J.I."/>
            <person name="Rusch D."/>
            <person name="Podicherti R."/>
            <person name="Tsui H.-C.T."/>
            <person name="Winkler M.E."/>
        </authorList>
    </citation>
    <scope>NUCLEOTIDE SEQUENCE</scope>
</reference>
<dbReference type="AlphaFoldDB" id="A0A381YR96"/>
<feature type="compositionally biased region" description="Polar residues" evidence="1">
    <location>
        <begin position="1"/>
        <end position="12"/>
    </location>
</feature>
<accession>A0A381YR96</accession>
<proteinExistence type="predicted"/>
<name>A0A381YR96_9ZZZZ</name>
<organism evidence="2">
    <name type="scientific">marine metagenome</name>
    <dbReference type="NCBI Taxonomy" id="408172"/>
    <lineage>
        <taxon>unclassified sequences</taxon>
        <taxon>metagenomes</taxon>
        <taxon>ecological metagenomes</taxon>
    </lineage>
</organism>